<dbReference type="EMBL" id="CADCTP010000225">
    <property type="protein sequence ID" value="CAA9262205.1"/>
    <property type="molecule type" value="Genomic_DNA"/>
</dbReference>
<accession>A0A6J4IUB2</accession>
<evidence type="ECO:0000313" key="1">
    <source>
        <dbReference type="EMBL" id="CAA9262205.1"/>
    </source>
</evidence>
<dbReference type="Gene3D" id="3.30.60.140">
    <property type="match status" value="1"/>
</dbReference>
<dbReference type="Pfam" id="PF05141">
    <property type="entry name" value="DIT1_PvcA"/>
    <property type="match status" value="1"/>
</dbReference>
<sequence length="339" mass="37767">MGQIGPGTPGAGGDDDATRILTHLFRYRRSPQRAEPCGRMPCLTCFAVHRPKVEAFVRAGLPVEFVIAAFPAKSPNRRKTLGALPDLGERLALEFLQSFCEQVAHYHPPGARITIASDGHVFGDLVGVSDEEVTAYHRELRSIIDELGGASLRVHSLSDSYGAADYETLRATLVAEHATPLDELHRLVRTEPGWRHLFDGMHRFMVEDQVELRPDASRTRVRLDCKDLALRVIQRSNAWSSVVARTFPAAVRLSIHPQPHHSAKIGVHMLRTRDAWLTPWHGTVLDDGQRLTLVKRAEAERLNATVAYRRGRPSHFVAPHLAPPFDDLDRPAILQEVSA</sequence>
<dbReference type="InterPro" id="IPR017133">
    <property type="entry name" value="PvcA"/>
</dbReference>
<organism evidence="1">
    <name type="scientific">uncultured Mycobacteriales bacterium</name>
    <dbReference type="NCBI Taxonomy" id="581187"/>
    <lineage>
        <taxon>Bacteria</taxon>
        <taxon>Bacillati</taxon>
        <taxon>Actinomycetota</taxon>
        <taxon>Actinomycetes</taxon>
        <taxon>Mycobacteriales</taxon>
        <taxon>environmental samples</taxon>
    </lineage>
</organism>
<dbReference type="InterPro" id="IPR007817">
    <property type="entry name" value="Isocyanide_synthase_DIT1"/>
</dbReference>
<dbReference type="PIRSF" id="PIRSF037196">
    <property type="entry name" value="Pyoverdine_chromoph_PvcA"/>
    <property type="match status" value="1"/>
</dbReference>
<dbReference type="AlphaFoldDB" id="A0A6J4IUB2"/>
<dbReference type="PANTHER" id="PTHR37285">
    <property type="entry name" value="SPORE WALL MATURATION PROTEIN DIT1"/>
    <property type="match status" value="1"/>
</dbReference>
<name>A0A6J4IUB2_9ACTN</name>
<proteinExistence type="predicted"/>
<dbReference type="PANTHER" id="PTHR37285:SF5">
    <property type="entry name" value="SPORE WALL MATURATION PROTEIN DIT1"/>
    <property type="match status" value="1"/>
</dbReference>
<protein>
    <submittedName>
        <fullName evidence="1">PvcA protein, related to known isonitrile synthases</fullName>
    </submittedName>
</protein>
<gene>
    <name evidence="1" type="ORF">AVDCRST_MAG41-2435</name>
</gene>
<reference evidence="1" key="1">
    <citation type="submission" date="2020-02" db="EMBL/GenBank/DDBJ databases">
        <authorList>
            <person name="Meier V. D."/>
        </authorList>
    </citation>
    <scope>NUCLEOTIDE SEQUENCE</scope>
    <source>
        <strain evidence="1">AVDCRST_MAG41</strain>
    </source>
</reference>